<dbReference type="Pfam" id="PF04168">
    <property type="entry name" value="Alpha-E"/>
    <property type="match status" value="1"/>
</dbReference>
<gene>
    <name evidence="3" type="ORF">SAMN04515673_104170</name>
</gene>
<dbReference type="STRING" id="871652.SAMN04515673_104170"/>
<reference evidence="3 4" key="1">
    <citation type="submission" date="2016-10" db="EMBL/GenBank/DDBJ databases">
        <authorList>
            <person name="de Groot N.N."/>
        </authorList>
    </citation>
    <scope>NUCLEOTIDE SEQUENCE [LARGE SCALE GENOMIC DNA]</scope>
    <source>
        <strain evidence="4">KMM 9023,NRIC 0796,JCM 17311,KCTC 23692</strain>
    </source>
</reference>
<dbReference type="Pfam" id="PF14403">
    <property type="entry name" value="CP_ATPgrasp_2"/>
    <property type="match status" value="1"/>
</dbReference>
<evidence type="ECO:0000259" key="1">
    <source>
        <dbReference type="Pfam" id="PF04168"/>
    </source>
</evidence>
<keyword evidence="4" id="KW-1185">Reference proteome</keyword>
<dbReference type="InterPro" id="IPR051680">
    <property type="entry name" value="ATP-dep_Glu-Cys_Ligase-2"/>
</dbReference>
<dbReference type="Gene3D" id="3.40.50.11290">
    <property type="match status" value="1"/>
</dbReference>
<feature type="domain" description="DUF403" evidence="1">
    <location>
        <begin position="527"/>
        <end position="803"/>
    </location>
</feature>
<dbReference type="RefSeq" id="WP_092078994.1">
    <property type="nucleotide sequence ID" value="NZ_FOYI01000004.1"/>
</dbReference>
<dbReference type="AlphaFoldDB" id="A0A1I6DNG0"/>
<dbReference type="PANTHER" id="PTHR34595">
    <property type="entry name" value="BLR5612 PROTEIN"/>
    <property type="match status" value="1"/>
</dbReference>
<proteinExistence type="predicted"/>
<accession>A0A1I6DNG0</accession>
<dbReference type="Proteomes" id="UP000199302">
    <property type="component" value="Unassembled WGS sequence"/>
</dbReference>
<sequence>MGTADQMQGRDQPTPLDALVRDYAAKVARGSAHSDEMLLPDGTLRPVWADFMAHLAGLTPDQIATRMGRGNQYLHDAGVFYRQYDAESREREWPLSHIPVLLSEAEWAEISQGLIERAELLDFVLRDFYGENTLVNSGQLPPTLLTKNPAWLRPMIGALEPGEAGLNSVSFEVSRGPDGRWWVISDLIEAPSTAGFAIENRIATSRVFPNFFSRAKVLRLAGYFRQFQQTLLALKSRVEGEMVLLSPGPMNQNYAEHAFLARYLGMLLVEGEDLAIQDGQAMVRTVDGPRPVSLIWNRVPSLMTDPLELAPESMLGTPGLLQAVRDGAVHTVNMIGAGVLETRALMAFLPSIARKRLGRGLALPNIATWWCGQEAQRAHVLQNAGAMMVGDAFSTRPLMADPATVALERETGDPATARLVEMLETEGHNFVGQEAVTLSSTPVFEDGAFRPRPVCIRISLGRTDDGWAVMPGGYARVSASDDAKALAMQQGGKVADVWVLSEAEVAPQTLIATEDTLRERGSSDQMLPSRAADNLFWLGRYVERAEHHMRLFRAYFARIADGAGHDDPLHAYLRTRLLPDTPPEAKAIADHFTQPLELSLQTAARVTDRFSPDGMMALRTLVHDARDLDRRLVALDDIPGKVSTLLRQITGFAGLVHENMYRSHGWRFLSLGLSLERAANLAGLLAACLDDDAPEGALDAALEIGDSIGAHRTRFLISATGASVADLLGLDTANPRAIRYHITRAKDHIAKLPQKGHGHILSDVAARILTIETRLAVSAPENLTSEELATIRYEIWGVCDALNASHLG</sequence>
<dbReference type="SUPFAM" id="SSF56059">
    <property type="entry name" value="Glutathione synthetase ATP-binding domain-like"/>
    <property type="match status" value="1"/>
</dbReference>
<feature type="domain" description="Circularly permuted ATP-grasp type 2" evidence="2">
    <location>
        <begin position="99"/>
        <end position="478"/>
    </location>
</feature>
<name>A0A1I6DNG0_9RHOB</name>
<dbReference type="InterPro" id="IPR007296">
    <property type="entry name" value="DUF403"/>
</dbReference>
<evidence type="ECO:0000313" key="4">
    <source>
        <dbReference type="Proteomes" id="UP000199302"/>
    </source>
</evidence>
<evidence type="ECO:0000259" key="2">
    <source>
        <dbReference type="Pfam" id="PF14403"/>
    </source>
</evidence>
<organism evidence="3 4">
    <name type="scientific">Poseidonocella sedimentorum</name>
    <dbReference type="NCBI Taxonomy" id="871652"/>
    <lineage>
        <taxon>Bacteria</taxon>
        <taxon>Pseudomonadati</taxon>
        <taxon>Pseudomonadota</taxon>
        <taxon>Alphaproteobacteria</taxon>
        <taxon>Rhodobacterales</taxon>
        <taxon>Roseobacteraceae</taxon>
        <taxon>Poseidonocella</taxon>
    </lineage>
</organism>
<dbReference type="OrthoDB" id="9804079at2"/>
<protein>
    <submittedName>
        <fullName evidence="3">Uncharacterized conserved protein, circularly permuted ATPgrasp superfamily</fullName>
    </submittedName>
</protein>
<dbReference type="PANTHER" id="PTHR34595:SF2">
    <property type="entry name" value="BLR2978 PROTEIN"/>
    <property type="match status" value="1"/>
</dbReference>
<dbReference type="InterPro" id="IPR025841">
    <property type="entry name" value="CP_ATPgrasp_2"/>
</dbReference>
<evidence type="ECO:0000313" key="3">
    <source>
        <dbReference type="EMBL" id="SFR07033.1"/>
    </source>
</evidence>
<dbReference type="EMBL" id="FOYI01000004">
    <property type="protein sequence ID" value="SFR07033.1"/>
    <property type="molecule type" value="Genomic_DNA"/>
</dbReference>